<dbReference type="AlphaFoldDB" id="A0A1F5XZI3"/>
<keyword evidence="2" id="KW-0732">Signal</keyword>
<comment type="caution">
    <text evidence="3">The sequence shown here is derived from an EMBL/GenBank/DDBJ whole genome shotgun (WGS) entry which is preliminary data.</text>
</comment>
<reference evidence="3 4" key="1">
    <citation type="journal article" date="2016" name="Nat. Commun.">
        <title>Thousands of microbial genomes shed light on interconnected biogeochemical processes in an aquifer system.</title>
        <authorList>
            <person name="Anantharaman K."/>
            <person name="Brown C.T."/>
            <person name="Hug L.A."/>
            <person name="Sharon I."/>
            <person name="Castelle C.J."/>
            <person name="Probst A.J."/>
            <person name="Thomas B.C."/>
            <person name="Singh A."/>
            <person name="Wilkins M.J."/>
            <person name="Karaoz U."/>
            <person name="Brodie E.L."/>
            <person name="Williams K.H."/>
            <person name="Hubbard S.S."/>
            <person name="Banfield J.F."/>
        </authorList>
    </citation>
    <scope>NUCLEOTIDE SEQUENCE [LARGE SCALE GENOMIC DNA]</scope>
</reference>
<dbReference type="EMBL" id="MFIQ01000032">
    <property type="protein sequence ID" value="OGF92961.1"/>
    <property type="molecule type" value="Genomic_DNA"/>
</dbReference>
<feature type="signal peptide" evidence="2">
    <location>
        <begin position="1"/>
        <end position="19"/>
    </location>
</feature>
<evidence type="ECO:0000256" key="1">
    <source>
        <dbReference type="SAM" id="MobiDB-lite"/>
    </source>
</evidence>
<organism evidence="3 4">
    <name type="scientific">Candidatus Giovannonibacteria bacterium RIFCSPLOWO2_12_FULL_44_15</name>
    <dbReference type="NCBI Taxonomy" id="1798364"/>
    <lineage>
        <taxon>Bacteria</taxon>
        <taxon>Candidatus Giovannoniibacteriota</taxon>
    </lineage>
</organism>
<dbReference type="STRING" id="1798364.A3G54_01780"/>
<proteinExistence type="predicted"/>
<gene>
    <name evidence="3" type="ORF">A3G54_01780</name>
</gene>
<protein>
    <recommendedName>
        <fullName evidence="5">YtkA-like domain-containing protein</fullName>
    </recommendedName>
</protein>
<sequence length="164" mass="17734">MVIVVLVVAYFLWGQNQSASPGTEQSQTTNPTPTPTSSGSAGAVRVRVLAPNGGETWLRGKQYNVRWDTAGLAPDSMVYVDLILTASVITNPYVNSKRITGQEMFNAAIFPDATPPEGTYSYKVPQTIKPGTYQVLIFAGKDCNTPEPGERCKYDLSDGLITVK</sequence>
<evidence type="ECO:0000313" key="3">
    <source>
        <dbReference type="EMBL" id="OGF92961.1"/>
    </source>
</evidence>
<accession>A0A1F5XZI3</accession>
<evidence type="ECO:0000256" key="2">
    <source>
        <dbReference type="SAM" id="SignalP"/>
    </source>
</evidence>
<dbReference type="Proteomes" id="UP000178894">
    <property type="component" value="Unassembled WGS sequence"/>
</dbReference>
<evidence type="ECO:0000313" key="4">
    <source>
        <dbReference type="Proteomes" id="UP000178894"/>
    </source>
</evidence>
<feature type="chain" id="PRO_5009522353" description="YtkA-like domain-containing protein" evidence="2">
    <location>
        <begin position="20"/>
        <end position="164"/>
    </location>
</feature>
<name>A0A1F5XZI3_9BACT</name>
<feature type="region of interest" description="Disordered" evidence="1">
    <location>
        <begin position="18"/>
        <end position="42"/>
    </location>
</feature>
<feature type="compositionally biased region" description="Low complexity" evidence="1">
    <location>
        <begin position="23"/>
        <end position="38"/>
    </location>
</feature>
<evidence type="ECO:0008006" key="5">
    <source>
        <dbReference type="Google" id="ProtNLM"/>
    </source>
</evidence>